<name>A0ABT9CD01_9BACL</name>
<keyword evidence="2" id="KW-1185">Reference proteome</keyword>
<gene>
    <name evidence="1" type="ORF">Q5741_12040</name>
</gene>
<evidence type="ECO:0000313" key="1">
    <source>
        <dbReference type="EMBL" id="MDO7907139.1"/>
    </source>
</evidence>
<proteinExistence type="predicted"/>
<comment type="caution">
    <text evidence="1">The sequence shown here is derived from an EMBL/GenBank/DDBJ whole genome shotgun (WGS) entry which is preliminary data.</text>
</comment>
<evidence type="ECO:0000313" key="2">
    <source>
        <dbReference type="Proteomes" id="UP001240171"/>
    </source>
</evidence>
<reference evidence="1 2" key="1">
    <citation type="submission" date="2023-07" db="EMBL/GenBank/DDBJ databases">
        <title>Paenibacillus sp. JX-17 nov. isolated from soil.</title>
        <authorList>
            <person name="Wan Y."/>
            <person name="Liu B."/>
        </authorList>
    </citation>
    <scope>NUCLEOTIDE SEQUENCE [LARGE SCALE GENOMIC DNA]</scope>
    <source>
        <strain evidence="1 2">JX-17</strain>
    </source>
</reference>
<protein>
    <submittedName>
        <fullName evidence="1">Uncharacterized protein</fullName>
    </submittedName>
</protein>
<accession>A0ABT9CD01</accession>
<sequence>MEWLTLGGMLQTIRIGQKASTAGHSRTAVRRPDGLFWIGGILDGKPVEIRDYLFSDIWTIYEDEESAEWIPFREELEHKEREMIENQFMDERLRK</sequence>
<dbReference type="EMBL" id="JAUQTB010000006">
    <property type="protein sequence ID" value="MDO7907139.1"/>
    <property type="molecule type" value="Genomic_DNA"/>
</dbReference>
<dbReference type="Proteomes" id="UP001240171">
    <property type="component" value="Unassembled WGS sequence"/>
</dbReference>
<organism evidence="1 2">
    <name type="scientific">Paenibacillus lacisoli</name>
    <dbReference type="NCBI Taxonomy" id="3064525"/>
    <lineage>
        <taxon>Bacteria</taxon>
        <taxon>Bacillati</taxon>
        <taxon>Bacillota</taxon>
        <taxon>Bacilli</taxon>
        <taxon>Bacillales</taxon>
        <taxon>Paenibacillaceae</taxon>
        <taxon>Paenibacillus</taxon>
    </lineage>
</organism>
<dbReference type="RefSeq" id="WP_305024346.1">
    <property type="nucleotide sequence ID" value="NZ_JAUQTB010000006.1"/>
</dbReference>